<proteinExistence type="predicted"/>
<protein>
    <submittedName>
        <fullName evidence="5">Iron complex transport system ATP-binding protein</fullName>
    </submittedName>
</protein>
<gene>
    <name evidence="5" type="ORF">SAMN04487906_0687</name>
</gene>
<dbReference type="FunFam" id="3.40.50.300:FF:000134">
    <property type="entry name" value="Iron-enterobactin ABC transporter ATP-binding protein"/>
    <property type="match status" value="1"/>
</dbReference>
<dbReference type="OrthoDB" id="9787851at2"/>
<feature type="domain" description="ABC transporter" evidence="4">
    <location>
        <begin position="27"/>
        <end position="267"/>
    </location>
</feature>
<dbReference type="SMART" id="SM00382">
    <property type="entry name" value="AAA"/>
    <property type="match status" value="1"/>
</dbReference>
<evidence type="ECO:0000313" key="5">
    <source>
        <dbReference type="EMBL" id="SFS52518.1"/>
    </source>
</evidence>
<dbReference type="Pfam" id="PF00005">
    <property type="entry name" value="ABC_tran"/>
    <property type="match status" value="1"/>
</dbReference>
<dbReference type="InterPro" id="IPR003593">
    <property type="entry name" value="AAA+_ATPase"/>
</dbReference>
<dbReference type="Gene3D" id="3.40.50.300">
    <property type="entry name" value="P-loop containing nucleotide triphosphate hydrolases"/>
    <property type="match status" value="1"/>
</dbReference>
<keyword evidence="2" id="KW-0547">Nucleotide-binding</keyword>
<evidence type="ECO:0000256" key="1">
    <source>
        <dbReference type="ARBA" id="ARBA00022448"/>
    </source>
</evidence>
<dbReference type="PANTHER" id="PTHR42734:SF21">
    <property type="entry name" value="IRON ABC TRANSPORTER, ATP-BINDING PROTEIN"/>
    <property type="match status" value="1"/>
</dbReference>
<evidence type="ECO:0000256" key="2">
    <source>
        <dbReference type="ARBA" id="ARBA00022741"/>
    </source>
</evidence>
<evidence type="ECO:0000259" key="4">
    <source>
        <dbReference type="PROSITE" id="PS50893"/>
    </source>
</evidence>
<dbReference type="GO" id="GO:0005524">
    <property type="term" value="F:ATP binding"/>
    <property type="evidence" value="ECO:0007669"/>
    <property type="project" value="UniProtKB-KW"/>
</dbReference>
<dbReference type="InterPro" id="IPR050153">
    <property type="entry name" value="Metal_Ion_Import_ABC"/>
</dbReference>
<name>A0A1I6QJQ3_9FLAO</name>
<evidence type="ECO:0000313" key="6">
    <source>
        <dbReference type="Proteomes" id="UP000183209"/>
    </source>
</evidence>
<dbReference type="PROSITE" id="PS50893">
    <property type="entry name" value="ABC_TRANSPORTER_2"/>
    <property type="match status" value="1"/>
</dbReference>
<dbReference type="InterPro" id="IPR003439">
    <property type="entry name" value="ABC_transporter-like_ATP-bd"/>
</dbReference>
<organism evidence="5 6">
    <name type="scientific">Zhouia amylolytica</name>
    <dbReference type="NCBI Taxonomy" id="376730"/>
    <lineage>
        <taxon>Bacteria</taxon>
        <taxon>Pseudomonadati</taxon>
        <taxon>Bacteroidota</taxon>
        <taxon>Flavobacteriia</taxon>
        <taxon>Flavobacteriales</taxon>
        <taxon>Flavobacteriaceae</taxon>
        <taxon>Zhouia</taxon>
    </lineage>
</organism>
<dbReference type="AlphaFoldDB" id="A0A1I6QJQ3"/>
<dbReference type="SUPFAM" id="SSF52540">
    <property type="entry name" value="P-loop containing nucleoside triphosphate hydrolases"/>
    <property type="match status" value="1"/>
</dbReference>
<accession>A0A1I6QJQ3</accession>
<sequence>MVVSQEKENGVLIKYFIIKKNLQHSVLKVKDLSVGYSVRGKDLIIAKDINFSLQPGELIGIVGANGVGKSTLLRTLAKIQPKLNGEIEINGKNILKYKPLELASELSLVLTEKIPSKNITVIELIALGRQPYTNWIGALNKNDIRKIKEAIALVNLQELENKKCYELSDGQLQKVMISRALAQDTSLIILDEPTTHLDIYHKAYILKILKKIAFETGKTILFSSHEIDLAIQLCDKMLVMSKNKTTFGDPCSLIEEGKFNELFPKDLIEFDTKTGSFRVNQ</sequence>
<evidence type="ECO:0000256" key="3">
    <source>
        <dbReference type="ARBA" id="ARBA00022840"/>
    </source>
</evidence>
<keyword evidence="1" id="KW-0813">Transport</keyword>
<reference evidence="5 6" key="1">
    <citation type="submission" date="2016-10" db="EMBL/GenBank/DDBJ databases">
        <authorList>
            <person name="de Groot N.N."/>
        </authorList>
    </citation>
    <scope>NUCLEOTIDE SEQUENCE [LARGE SCALE GENOMIC DNA]</scope>
    <source>
        <strain evidence="5 6">CGMCC 1.6114</strain>
    </source>
</reference>
<dbReference type="InterPro" id="IPR027417">
    <property type="entry name" value="P-loop_NTPase"/>
</dbReference>
<keyword evidence="3 5" id="KW-0067">ATP-binding</keyword>
<dbReference type="EMBL" id="FPAG01000002">
    <property type="protein sequence ID" value="SFS52518.1"/>
    <property type="molecule type" value="Genomic_DNA"/>
</dbReference>
<dbReference type="Proteomes" id="UP000183209">
    <property type="component" value="Unassembled WGS sequence"/>
</dbReference>
<dbReference type="CDD" id="cd03214">
    <property type="entry name" value="ABC_Iron-Siderophores_B12_Hemin"/>
    <property type="match status" value="1"/>
</dbReference>
<dbReference type="GO" id="GO:0016887">
    <property type="term" value="F:ATP hydrolysis activity"/>
    <property type="evidence" value="ECO:0007669"/>
    <property type="project" value="InterPro"/>
</dbReference>
<dbReference type="PANTHER" id="PTHR42734">
    <property type="entry name" value="METAL TRANSPORT SYSTEM ATP-BINDING PROTEIN TM_0124-RELATED"/>
    <property type="match status" value="1"/>
</dbReference>